<keyword evidence="1" id="KW-0812">Transmembrane</keyword>
<reference evidence="3" key="1">
    <citation type="submission" date="2022-11" db="UniProtKB">
        <authorList>
            <consortium name="WormBaseParasite"/>
        </authorList>
    </citation>
    <scope>IDENTIFICATION</scope>
</reference>
<dbReference type="Proteomes" id="UP000887569">
    <property type="component" value="Unplaced"/>
</dbReference>
<evidence type="ECO:0000256" key="1">
    <source>
        <dbReference type="SAM" id="Phobius"/>
    </source>
</evidence>
<sequence>MIKVIFCKLLIAHSASSAALLCRLSVLSIFILVLLRCAFFAVCTSHFSCMREFRRLFFSEFFIRLYSRIVSILSLNFRMMTMLKHASRAPLFCGACITSNTALSFSMSLFLIDLP</sequence>
<organism evidence="2 3">
    <name type="scientific">Parascaris univalens</name>
    <name type="common">Nematode worm</name>
    <dbReference type="NCBI Taxonomy" id="6257"/>
    <lineage>
        <taxon>Eukaryota</taxon>
        <taxon>Metazoa</taxon>
        <taxon>Ecdysozoa</taxon>
        <taxon>Nematoda</taxon>
        <taxon>Chromadorea</taxon>
        <taxon>Rhabditida</taxon>
        <taxon>Spirurina</taxon>
        <taxon>Ascaridomorpha</taxon>
        <taxon>Ascaridoidea</taxon>
        <taxon>Ascarididae</taxon>
        <taxon>Parascaris</taxon>
    </lineage>
</organism>
<feature type="transmembrane region" description="Helical" evidence="1">
    <location>
        <begin position="61"/>
        <end position="77"/>
    </location>
</feature>
<keyword evidence="1" id="KW-0472">Membrane</keyword>
<dbReference type="WBParaSite" id="PgR090_g027_t01">
    <property type="protein sequence ID" value="PgR090_g027_t01"/>
    <property type="gene ID" value="PgR090_g027"/>
</dbReference>
<protein>
    <submittedName>
        <fullName evidence="3">Secreted peptide</fullName>
    </submittedName>
</protein>
<accession>A0A915C6W1</accession>
<proteinExistence type="predicted"/>
<evidence type="ECO:0000313" key="2">
    <source>
        <dbReference type="Proteomes" id="UP000887569"/>
    </source>
</evidence>
<keyword evidence="1" id="KW-1133">Transmembrane helix</keyword>
<keyword evidence="2" id="KW-1185">Reference proteome</keyword>
<evidence type="ECO:0000313" key="3">
    <source>
        <dbReference type="WBParaSite" id="PgR090_g027_t01"/>
    </source>
</evidence>
<feature type="transmembrane region" description="Helical" evidence="1">
    <location>
        <begin position="89"/>
        <end position="112"/>
    </location>
</feature>
<name>A0A915C6W1_PARUN</name>
<dbReference type="AlphaFoldDB" id="A0A915C6W1"/>
<feature type="transmembrane region" description="Helical" evidence="1">
    <location>
        <begin position="27"/>
        <end position="49"/>
    </location>
</feature>